<evidence type="ECO:0000313" key="2">
    <source>
        <dbReference type="Proteomes" id="UP000192639"/>
    </source>
</evidence>
<reference evidence="1 2" key="1">
    <citation type="journal article" date="2017" name="Environ. Microbiol.">
        <title>Decay of the glycolytic pathway and adaptation to intranuclear parasitism within Enterocytozoonidae microsporidia.</title>
        <authorList>
            <person name="Wiredu Boakye D."/>
            <person name="Jaroenlak P."/>
            <person name="Prachumwat A."/>
            <person name="Williams T.A."/>
            <person name="Bateman K.S."/>
            <person name="Itsathitphaisarn O."/>
            <person name="Sritunyalucksana K."/>
            <person name="Paszkiewicz K.H."/>
            <person name="Moore K.A."/>
            <person name="Stentiford G.D."/>
            <person name="Williams B.A."/>
        </authorList>
    </citation>
    <scope>NUCLEOTIDE SEQUENCE [LARGE SCALE GENOMIC DNA]</scope>
    <source>
        <strain evidence="1 2">GB1</strain>
    </source>
</reference>
<dbReference type="VEuPathDB" id="MicrosporidiaDB:ECANGB1_852"/>
<sequence length="80" mass="9210">MHDASNDSEECHEVEIEQFETADQIQTLCLIINSMGCFSPIPCYCEITVCFTSQVQLTFDFFWCIQHVVENVVASLIWTQ</sequence>
<proteinExistence type="predicted"/>
<dbReference type="AlphaFoldDB" id="A0A1Y1S783"/>
<accession>A0A1Y1S783</accession>
<gene>
    <name evidence="1" type="ORF">ECANGB1_852</name>
</gene>
<protein>
    <submittedName>
        <fullName evidence="1">Uncharacterized protein</fullName>
    </submittedName>
</protein>
<name>A0A1Y1S783_9MICR</name>
<dbReference type="EMBL" id="LWDP01000024">
    <property type="protein sequence ID" value="ORD94319.1"/>
    <property type="molecule type" value="Genomic_DNA"/>
</dbReference>
<organism evidence="1 2">
    <name type="scientific">Enterospora canceri</name>
    <dbReference type="NCBI Taxonomy" id="1081671"/>
    <lineage>
        <taxon>Eukaryota</taxon>
        <taxon>Fungi</taxon>
        <taxon>Fungi incertae sedis</taxon>
        <taxon>Microsporidia</taxon>
        <taxon>Enterocytozoonidae</taxon>
        <taxon>Enterospora</taxon>
    </lineage>
</organism>
<keyword evidence="2" id="KW-1185">Reference proteome</keyword>
<comment type="caution">
    <text evidence="1">The sequence shown here is derived from an EMBL/GenBank/DDBJ whole genome shotgun (WGS) entry which is preliminary data.</text>
</comment>
<dbReference type="Proteomes" id="UP000192639">
    <property type="component" value="Unassembled WGS sequence"/>
</dbReference>
<evidence type="ECO:0000313" key="1">
    <source>
        <dbReference type="EMBL" id="ORD94319.1"/>
    </source>
</evidence>